<evidence type="ECO:0000313" key="1">
    <source>
        <dbReference type="EMBL" id="KXA96605.1"/>
    </source>
</evidence>
<protein>
    <submittedName>
        <fullName evidence="1">Uncharacterized protein</fullName>
    </submittedName>
</protein>
<comment type="caution">
    <text evidence="1">The sequence shown here is derived from an EMBL/GenBank/DDBJ whole genome shotgun (WGS) entry which is preliminary data.</text>
</comment>
<organism evidence="1 2">
    <name type="scientific">candidate division MSBL1 archaeon SCGC-AAA259J03</name>
    <dbReference type="NCBI Taxonomy" id="1698269"/>
    <lineage>
        <taxon>Archaea</taxon>
        <taxon>Methanobacteriati</taxon>
        <taxon>Methanobacteriota</taxon>
        <taxon>candidate division MSBL1</taxon>
    </lineage>
</organism>
<feature type="non-terminal residue" evidence="1">
    <location>
        <position position="1"/>
    </location>
</feature>
<gene>
    <name evidence="1" type="ORF">AKJ39_04390</name>
</gene>
<dbReference type="AlphaFoldDB" id="A0A656YVR4"/>
<sequence>LDLTVAESEVNKLKKGKDLKEGILDAEFIHSTTKGTVTGFQVAYSIKLSKLSFEKLKIYSKHAAKKRIWGRNGYRRVRNETGK</sequence>
<reference evidence="1 2" key="1">
    <citation type="journal article" date="2016" name="Sci. Rep.">
        <title>Metabolic traits of an uncultured archaeal lineage -MSBL1- from brine pools of the Red Sea.</title>
        <authorList>
            <person name="Mwirichia R."/>
            <person name="Alam I."/>
            <person name="Rashid M."/>
            <person name="Vinu M."/>
            <person name="Ba-Alawi W."/>
            <person name="Anthony Kamau A."/>
            <person name="Kamanda Ngugi D."/>
            <person name="Goker M."/>
            <person name="Klenk H.P."/>
            <person name="Bajic V."/>
            <person name="Stingl U."/>
        </authorList>
    </citation>
    <scope>NUCLEOTIDE SEQUENCE [LARGE SCALE GENOMIC DNA]</scope>
    <source>
        <strain evidence="1">SCGC-AAA259J03</strain>
    </source>
</reference>
<dbReference type="EMBL" id="LHXT01000093">
    <property type="protein sequence ID" value="KXA96605.1"/>
    <property type="molecule type" value="Genomic_DNA"/>
</dbReference>
<keyword evidence="2" id="KW-1185">Reference proteome</keyword>
<name>A0A656YVR4_9EURY</name>
<accession>A0A656YVR4</accession>
<proteinExistence type="predicted"/>
<evidence type="ECO:0000313" key="2">
    <source>
        <dbReference type="Proteomes" id="UP000070257"/>
    </source>
</evidence>
<dbReference type="Proteomes" id="UP000070257">
    <property type="component" value="Unassembled WGS sequence"/>
</dbReference>